<sequence>MVHQKKQVLSTAFSAALVVSMLATGGSTVAAKENGSEAGTLAVTAEQHQKASVVINGATQNFPQSAVVINGVIMVPMRAIFERLGATLSFNAATQTVTAVKGSTTIKIVVGSNVATVNGTKVTMFAKVQSINNSTMVPLRFVSEALGATVSWTPSTLTATITSAASGSGGAVVIPIETVLSGSPSTTAPVSSNISKNGITVQYGKHDYESTSQSQYKAVMDKITAAVKEYSSIRYDDGGRFEQQYKDFLAGQRWTGSTSDRSNQNMGLKMAEDALGELVANGVSESAILKAYQTSMIAYNLLDGTVDPGTTVVRSAYQALFEKMADCDGISNVFSAVFDANGYNTAIVADGLDAKPYVQIGGVWYMVSSGTFVKSPLPTTTSASAALYLYTSPTF</sequence>
<dbReference type="Pfam" id="PF07833">
    <property type="entry name" value="Cu_amine_oxidN1"/>
    <property type="match status" value="1"/>
</dbReference>
<proteinExistence type="predicted"/>
<dbReference type="Proteomes" id="UP000711047">
    <property type="component" value="Unassembled WGS sequence"/>
</dbReference>
<evidence type="ECO:0000313" key="4">
    <source>
        <dbReference type="Proteomes" id="UP000711047"/>
    </source>
</evidence>
<organism evidence="3 4">
    <name type="scientific">Paenibacillus tritici</name>
    <dbReference type="NCBI Taxonomy" id="1873425"/>
    <lineage>
        <taxon>Bacteria</taxon>
        <taxon>Bacillati</taxon>
        <taxon>Bacillota</taxon>
        <taxon>Bacilli</taxon>
        <taxon>Bacillales</taxon>
        <taxon>Paenibacillaceae</taxon>
        <taxon>Paenibacillus</taxon>
    </lineage>
</organism>
<evidence type="ECO:0000256" key="1">
    <source>
        <dbReference type="SAM" id="SignalP"/>
    </source>
</evidence>
<dbReference type="InterPro" id="IPR036582">
    <property type="entry name" value="Mao_N_sf"/>
</dbReference>
<protein>
    <submittedName>
        <fullName evidence="3">Copper amine oxidase N-terminal domain-containing protein</fullName>
    </submittedName>
</protein>
<dbReference type="Gene3D" id="3.30.457.10">
    <property type="entry name" value="Copper amine oxidase-like, N-terminal domain"/>
    <property type="match status" value="1"/>
</dbReference>
<reference evidence="3 4" key="1">
    <citation type="submission" date="2020-05" db="EMBL/GenBank/DDBJ databases">
        <title>Paenibacillus glebae, sp. nov., Paenibacillus humi sp. nov., Paenibacillus pedi sp. nov., Paenibacillus terrestris sp. nov. and Paenibacillus terricola sp. nov., isolated from a forest top soil sample.</title>
        <authorList>
            <person name="Qi S."/>
            <person name="Carlier A."/>
            <person name="Cnockaert M."/>
            <person name="Vandamme P."/>
        </authorList>
    </citation>
    <scope>NUCLEOTIDE SEQUENCE [LARGE SCALE GENOMIC DNA]</scope>
    <source>
        <strain evidence="3 4">LMG 29502</strain>
    </source>
</reference>
<comment type="caution">
    <text evidence="3">The sequence shown here is derived from an EMBL/GenBank/DDBJ whole genome shotgun (WGS) entry which is preliminary data.</text>
</comment>
<keyword evidence="4" id="KW-1185">Reference proteome</keyword>
<name>A0ABX2DYB2_9BACL</name>
<dbReference type="InterPro" id="IPR012854">
    <property type="entry name" value="Cu_amine_oxidase-like_N"/>
</dbReference>
<evidence type="ECO:0000259" key="2">
    <source>
        <dbReference type="Pfam" id="PF07833"/>
    </source>
</evidence>
<feature type="chain" id="PRO_5047072544" evidence="1">
    <location>
        <begin position="32"/>
        <end position="395"/>
    </location>
</feature>
<feature type="domain" description="Copper amine oxidase-like N-terminal" evidence="2">
    <location>
        <begin position="54"/>
        <end position="161"/>
    </location>
</feature>
<gene>
    <name evidence="3" type="ORF">HQN87_28840</name>
</gene>
<feature type="signal peptide" evidence="1">
    <location>
        <begin position="1"/>
        <end position="31"/>
    </location>
</feature>
<accession>A0ABX2DYB2</accession>
<dbReference type="SUPFAM" id="SSF55383">
    <property type="entry name" value="Copper amine oxidase, domain N"/>
    <property type="match status" value="1"/>
</dbReference>
<evidence type="ECO:0000313" key="3">
    <source>
        <dbReference type="EMBL" id="NQX49330.1"/>
    </source>
</evidence>
<keyword evidence="1" id="KW-0732">Signal</keyword>
<dbReference type="RefSeq" id="WP_173140321.1">
    <property type="nucleotide sequence ID" value="NZ_JABMKX010000024.1"/>
</dbReference>
<dbReference type="EMBL" id="JABMKX010000024">
    <property type="protein sequence ID" value="NQX49330.1"/>
    <property type="molecule type" value="Genomic_DNA"/>
</dbReference>